<protein>
    <submittedName>
        <fullName evidence="1">Uncharacterized protein</fullName>
    </submittedName>
</protein>
<proteinExistence type="predicted"/>
<gene>
    <name evidence="1" type="ORF">ETD83_18260</name>
</gene>
<dbReference type="Proteomes" id="UP000309174">
    <property type="component" value="Unassembled WGS sequence"/>
</dbReference>
<evidence type="ECO:0000313" key="1">
    <source>
        <dbReference type="EMBL" id="TMQ99237.1"/>
    </source>
</evidence>
<evidence type="ECO:0000313" key="2">
    <source>
        <dbReference type="Proteomes" id="UP000309174"/>
    </source>
</evidence>
<comment type="caution">
    <text evidence="1">The sequence shown here is derived from an EMBL/GenBank/DDBJ whole genome shotgun (WGS) entry which is preliminary data.</text>
</comment>
<name>A0A5C4JBQ0_9ACTN</name>
<dbReference type="EMBL" id="VCKW01000086">
    <property type="protein sequence ID" value="TMQ99237.1"/>
    <property type="molecule type" value="Genomic_DNA"/>
</dbReference>
<dbReference type="AlphaFoldDB" id="A0A5C4JBQ0"/>
<organism evidence="1 2">
    <name type="scientific">Actinomadura soli</name>
    <dbReference type="NCBI Taxonomy" id="2508997"/>
    <lineage>
        <taxon>Bacteria</taxon>
        <taxon>Bacillati</taxon>
        <taxon>Actinomycetota</taxon>
        <taxon>Actinomycetes</taxon>
        <taxon>Streptosporangiales</taxon>
        <taxon>Thermomonosporaceae</taxon>
        <taxon>Actinomadura</taxon>
    </lineage>
</organism>
<dbReference type="RefSeq" id="WP_138646332.1">
    <property type="nucleotide sequence ID" value="NZ_VCKW01000086.1"/>
</dbReference>
<sequence>MDERVALLLLHHLFPEWAIMPDGSGVWRAIGRILISAPDLDGLMESLAVADPDAVRRAASLLAESGRLRTG</sequence>
<reference evidence="1 2" key="1">
    <citation type="submission" date="2019-05" db="EMBL/GenBank/DDBJ databases">
        <title>Draft genome sequence of Actinomadura sp. 14C53.</title>
        <authorList>
            <person name="Saricaoglu S."/>
            <person name="Isik K."/>
        </authorList>
    </citation>
    <scope>NUCLEOTIDE SEQUENCE [LARGE SCALE GENOMIC DNA]</scope>
    <source>
        <strain evidence="1 2">14C53</strain>
    </source>
</reference>
<keyword evidence="2" id="KW-1185">Reference proteome</keyword>
<accession>A0A5C4JBQ0</accession>
<dbReference type="OrthoDB" id="3483688at2"/>